<evidence type="ECO:0000313" key="2">
    <source>
        <dbReference type="Proteomes" id="UP000424527"/>
    </source>
</evidence>
<gene>
    <name evidence="1" type="ORF">D5F01_LYC06722</name>
</gene>
<dbReference type="PANTHER" id="PTHR47331:SF5">
    <property type="entry name" value="RIBONUCLEASE H"/>
    <property type="match status" value="1"/>
</dbReference>
<sequence length="409" mass="47220">MQLSLHASQCILTSTLSSLDLFSQVEKLWQMIVLPYRSEKPATRSCQDHEAIHLLQEQTIRVNVNGIKRYTTPLLRVKNMPQLHAPPEAVLPQLRSIERKLLKDSEQATAYQAEINKLVDAGYVVKLEPDQVETTEESWPPLGPSLLAVLLRFRERALAFSSDIRGMFHQVRLLQSDKPLLRFLWRDLRPENPPTSSDPTIIAHLPSEVRSDTCELWLSYGRPDVQEPALGLHWHCQSDTLSYKYRMVDCSVATMRNIYKVFASQYDPLGYIIPYTPRAKVLVQRLWNKKRDWDDLLHSWRSWEAELEYLPKVTLPRCYSSENMDHPYSVRDIHVFSNASEQAYRAVAYLRTENPQGKVEVFYLAAGSCVAPKKQQSSFGVVCSPHWRAALQGYYHRADPPHPQPHFMV</sequence>
<protein>
    <submittedName>
        <fullName evidence="1">Uncharacterized protein</fullName>
    </submittedName>
</protein>
<dbReference type="PANTHER" id="PTHR47331">
    <property type="entry name" value="PHD-TYPE DOMAIN-CONTAINING PROTEIN"/>
    <property type="match status" value="1"/>
</dbReference>
<evidence type="ECO:0000313" key="1">
    <source>
        <dbReference type="EMBL" id="KAE8293785.1"/>
    </source>
</evidence>
<dbReference type="EMBL" id="REGW02000007">
    <property type="protein sequence ID" value="KAE8293785.1"/>
    <property type="molecule type" value="Genomic_DNA"/>
</dbReference>
<dbReference type="Proteomes" id="UP000424527">
    <property type="component" value="Unassembled WGS sequence"/>
</dbReference>
<accession>A0A6G0IQI1</accession>
<comment type="caution">
    <text evidence="1">The sequence shown here is derived from an EMBL/GenBank/DDBJ whole genome shotgun (WGS) entry which is preliminary data.</text>
</comment>
<dbReference type="Pfam" id="PF05380">
    <property type="entry name" value="Peptidase_A17"/>
    <property type="match status" value="1"/>
</dbReference>
<dbReference type="AlphaFoldDB" id="A0A6G0IQI1"/>
<organism evidence="1 2">
    <name type="scientific">Larimichthys crocea</name>
    <name type="common">Large yellow croaker</name>
    <name type="synonym">Pseudosciaena crocea</name>
    <dbReference type="NCBI Taxonomy" id="215358"/>
    <lineage>
        <taxon>Eukaryota</taxon>
        <taxon>Metazoa</taxon>
        <taxon>Chordata</taxon>
        <taxon>Craniata</taxon>
        <taxon>Vertebrata</taxon>
        <taxon>Euteleostomi</taxon>
        <taxon>Actinopterygii</taxon>
        <taxon>Neopterygii</taxon>
        <taxon>Teleostei</taxon>
        <taxon>Neoteleostei</taxon>
        <taxon>Acanthomorphata</taxon>
        <taxon>Eupercaria</taxon>
        <taxon>Sciaenidae</taxon>
        <taxon>Larimichthys</taxon>
    </lineage>
</organism>
<proteinExistence type="predicted"/>
<keyword evidence="2" id="KW-1185">Reference proteome</keyword>
<dbReference type="InterPro" id="IPR008042">
    <property type="entry name" value="Retrotrans_Pao"/>
</dbReference>
<reference evidence="1 2" key="1">
    <citation type="submission" date="2019-07" db="EMBL/GenBank/DDBJ databases">
        <title>Chromosome genome assembly for large yellow croaker.</title>
        <authorList>
            <person name="Xiao S."/>
        </authorList>
    </citation>
    <scope>NUCLEOTIDE SEQUENCE [LARGE SCALE GENOMIC DNA]</scope>
    <source>
        <strain evidence="1">JMULYC20181020</strain>
        <tissue evidence="1">Muscle</tissue>
    </source>
</reference>
<name>A0A6G0IQI1_LARCR</name>